<dbReference type="EMBL" id="JAGQDG010000001">
    <property type="protein sequence ID" value="MBQ0933820.1"/>
    <property type="molecule type" value="Genomic_DNA"/>
</dbReference>
<dbReference type="SUPFAM" id="SSF54427">
    <property type="entry name" value="NTF2-like"/>
    <property type="match status" value="1"/>
</dbReference>
<evidence type="ECO:0000256" key="1">
    <source>
        <dbReference type="SAM" id="MobiDB-lite"/>
    </source>
</evidence>
<accession>A0ABS5DRP9</accession>
<comment type="caution">
    <text evidence="3">The sequence shown here is derived from an EMBL/GenBank/DDBJ whole genome shotgun (WGS) entry which is preliminary data.</text>
</comment>
<name>A0ABS5DRP9_9BURK</name>
<sequence>MPRHKAQTAALMASPDDVEAQFYEALREADIDKLMALWTEEDDIVCIHPGGPRMVGHVAIRAAFEAVFANGAIQVHAENVRRVQSLSSSVHSVMERVDLLTAEGPKVGWVMATNVYFKTTQGWRLAVHHASPGTPHAPPEVVEAPSVLH</sequence>
<dbReference type="PANTHER" id="PTHR34957">
    <property type="entry name" value="NUCLEAR TRANSPORT FACTOR 2 (NTF2) FAMILY PROTEIN"/>
    <property type="match status" value="1"/>
</dbReference>
<organism evidence="3 4">
    <name type="scientific">Ideonella paludis</name>
    <dbReference type="NCBI Taxonomy" id="1233411"/>
    <lineage>
        <taxon>Bacteria</taxon>
        <taxon>Pseudomonadati</taxon>
        <taxon>Pseudomonadota</taxon>
        <taxon>Betaproteobacteria</taxon>
        <taxon>Burkholderiales</taxon>
        <taxon>Sphaerotilaceae</taxon>
        <taxon>Ideonella</taxon>
    </lineage>
</organism>
<evidence type="ECO:0000259" key="2">
    <source>
        <dbReference type="Pfam" id="PF13474"/>
    </source>
</evidence>
<dbReference type="InterPro" id="IPR037401">
    <property type="entry name" value="SnoaL-like"/>
</dbReference>
<dbReference type="InterPro" id="IPR032710">
    <property type="entry name" value="NTF2-like_dom_sf"/>
</dbReference>
<dbReference type="Proteomes" id="UP000672097">
    <property type="component" value="Unassembled WGS sequence"/>
</dbReference>
<feature type="region of interest" description="Disordered" evidence="1">
    <location>
        <begin position="130"/>
        <end position="149"/>
    </location>
</feature>
<evidence type="ECO:0000313" key="4">
    <source>
        <dbReference type="Proteomes" id="UP000672097"/>
    </source>
</evidence>
<dbReference type="PANTHER" id="PTHR34957:SF1">
    <property type="entry name" value="NUCLEAR TRANSPORT FACTOR 2 (NTF2) FAMILY PROTEIN"/>
    <property type="match status" value="1"/>
</dbReference>
<proteinExistence type="predicted"/>
<feature type="domain" description="SnoaL-like" evidence="2">
    <location>
        <begin position="20"/>
        <end position="132"/>
    </location>
</feature>
<keyword evidence="4" id="KW-1185">Reference proteome</keyword>
<reference evidence="3 4" key="1">
    <citation type="submission" date="2021-04" db="EMBL/GenBank/DDBJ databases">
        <title>The genome sequence of type strain Ideonella paludis KCTC 32238.</title>
        <authorList>
            <person name="Liu Y."/>
        </authorList>
    </citation>
    <scope>NUCLEOTIDE SEQUENCE [LARGE SCALE GENOMIC DNA]</scope>
    <source>
        <strain evidence="3 4">KCTC 32238</strain>
    </source>
</reference>
<dbReference type="Pfam" id="PF13474">
    <property type="entry name" value="SnoaL_3"/>
    <property type="match status" value="1"/>
</dbReference>
<dbReference type="Gene3D" id="3.10.450.50">
    <property type="match status" value="1"/>
</dbReference>
<dbReference type="RefSeq" id="WP_210805148.1">
    <property type="nucleotide sequence ID" value="NZ_JAGQDG010000001.1"/>
</dbReference>
<protein>
    <submittedName>
        <fullName evidence="3">Nuclear transport factor 2 family protein</fullName>
    </submittedName>
</protein>
<gene>
    <name evidence="3" type="ORF">KAK11_00670</name>
</gene>
<evidence type="ECO:0000313" key="3">
    <source>
        <dbReference type="EMBL" id="MBQ0933820.1"/>
    </source>
</evidence>